<feature type="domain" description="WxxW" evidence="5">
    <location>
        <begin position="835"/>
        <end position="898"/>
    </location>
</feature>
<evidence type="ECO:0000259" key="5">
    <source>
        <dbReference type="Pfam" id="PF13330"/>
    </source>
</evidence>
<comment type="caution">
    <text evidence="6">The sequence shown here is derived from an EMBL/GenBank/DDBJ whole genome shotgun (WGS) entry which is preliminary data.</text>
</comment>
<evidence type="ECO:0000256" key="2">
    <source>
        <dbReference type="ARBA" id="ARBA00022525"/>
    </source>
</evidence>
<dbReference type="EMBL" id="BMAW01093163">
    <property type="protein sequence ID" value="GFS59002.1"/>
    <property type="molecule type" value="Genomic_DNA"/>
</dbReference>
<name>A0A8X6IT18_NEPPI</name>
<sequence length="2620" mass="304508">MNFDKEEEIYFDETPAEIPRKIEFSRDVDFEEEIYFDGTESYVKSNATGVEVENEIYIDYQDYVLPDKRPWNDECIQNAGPEIISKCIYAYGNIPEYKKYGRLHDLFKNENNTTLQKNFTEICLKEVFNRCYYDAMFQIRMNSKKVIGVQMDVDFNEEFEIDSCDSQTVAQLITQIKTCHQHDLQIPISSLKLLQSNDLTCSILADATFCVEDHTAYTCIFNDRKLFKEIMICLMQQLKDYSLQRLQNLEYTVSTSLNSTRFCLNCLDYFRAEHCEEDFYEYITCLRNKSLNQALYAKVCNCFQESYSACSQASSLLLINILANAVVGYHPAFSKLGFPSGVVGNVECLKSYICTDGEIYSWSLEIKQCMLLQQNTLNNMEWSLRCLLLCIKKSQQKQCHLSKFSQFELAVQCILNVFKDCCDASVKATDCAIQCDYTHLKECIVKFFLYYVSMQHVRTNQWRETIDMQLGKVKICMQTTLNICSFRTVQSFIKVLAAILMIEVPDVKPGVVTTVRFDNDIVWCSTTPKTEWITLPEEPAVIDSYVLESPCTECGPWILVENGWKTIEDIIIQSDWCISPCKLECRIVSTHDDYIKSQQVITCDINKGFMCHCEYQTGVCPQYEIRLWCCERAPPPLEIQVIPFPTRWDDYLLEYPLPATEQYFYIPERNTYHDVIIPTVVQYIEVPVRGSVVKYSYPKAQTSFQTYTAISKMYKDKFIKQQPKIVQYTVPSKVFHDYHTQTTSKIEFIKPKTKKYEDSLYYTTKKYQWTKSSRSYEEHRKNTELAIAPVQTKIYEHWEELPQTRMEHFTPKCNEVWFSDWCVVEWNCSISMTIQQILSKCGKCEELDSIECRIREQNIPITENIICDALEGFKCQDTCNGTITGQCCCSEYEIRIVCCGYHEQRTEPPPTTIYIPAKVHADHKTMLPLHTKVVRYSQKPHKYFHHYDRIPTDVVHVTIPERVFTDQKTQTTVKLKVQKPKLHTFVNKVLVPPTEVYRYTVGPKFIDQHKTGTTTKSHRISKKPKVHIEQRPMAVTRIVKYPAKSKSFRYHWTPTTSRVKNVPLTKKYHKQILKIPTQIEHFTESTKSYQQHVTPTEVEYVTIPVEVQTFTAVKNQTQMRYIWKEIKPKEEFFEVPLPSTEVVHYNQNVKIYEDYLEPTTTRIEIVEPIIETQDEMVPLPVTYIEDYTLSPCENTYSDWFQVVWNCSMSMTFEDIASECGKCETVDIIECRIRNADVTDNEYFICNTQDGFRCMDVCSETFTDACCCSEYEIRAHCACEQVEHLAQPMPEYGEFIAQIQHHKHTYPPLVPEKKVYEIQDSLHPKKSLMQWPAEEKWFTQKWHQTTSSWHVKIPPIIFFEDDLEAHTDYAYYLPDYERNVYTQMVQAPTPIRNEYIPLMTESYVAVYAQPDLDEECNFIPSEKKTINSCYRITRPKEICTIELLDAWQKLIRNCSLERLARRGFNVGDHVYKHTMQILRATVAVCLRVVGDTACRNSNSDLINLVFESDVIIFGKITDLDSQHKWDTPYELKQCILLSDKEKINFCCPGLYDILENVVVHGHTNVTFQIDKFRDMSCLLHLMEHCESNDLQALEEILYSIFGVCIKMTESNAGGCVNDIIENKYCIDSDVNEFIQQMNHCLEQSCNLQEFPTFSFKRKCNMIQQCMSSCPVNCIFSKWEVFHDVLSFLVNSISEGCSEDCAQQLSMENIKTCAQNLISITSTLHDTRLGMIKGTMQSVGNCFRRTLNSCDSDICEQFLSILESLTNSAHLTGNYFPPLSYRTINSVKVFGNELDICESVSQDDLNMDPNITPENMCVPLHLSESDTPVKYVIQKSCRGHDIGKWLEKVKSCMHTEAKSVGLKNLEKLTVESMMSLLQNCIKKQNHLNCHPKGRKEYRILLNSFLNTLRRFSVSSSTSTCHKHLMIEKIGKCQNSLYSFLFLKYHSSLIKQKIEALQCLQESFKDCSPQFVEKILGIFDECIYPEENPQSYSKNYTTCEPDDPAFYHLYNRCDLKILRNSYLGPNSIKYRNSHTSRGKIFENSTQSSLELRQVEKSLQPIKYHKSSIISNTKGSIFIDEQKSDIHGILEYKSIPYCSKTHFMNYFDALTDCQSIRMELLLYFEGTNCNNAWMEKSLESLILCLLEDKGNKLSCKIYDKKQMEDYLEILSEKLDQSRRFKGDNCPTVKPCYGTTVPSLSNCTNVLYEQFISNNKSIILSEGNLSSTLQCLKTVWPYCSIRMLLLTLPPLYTPIGVDLKEILKETEDQKCISNEIKPPDTRCTDTQKKTTAKDIYECLEKTIKGIEKSIKAAKETVHWQLLPLTVCVTVHPILECREKNHNEFKQYMLHLSEGIKMRLKKYLRIFDDPLDKQQGEKCIEQFSSQSLDKCLSVMFGYMTKFHEGFTKISDYPPQCVEETFKVCGDIDTFHLFMKKSMNLSRSNDIEMNEVSVRKEACIQVENYDSELHPCLLTDFKKSLSLSTSCPFSNEENFTSFQNALKLCKNCVLNNVNELCFYDLPDLISVVTLTFKPLKICLQKLKVHDKCIDDLTYRVKDNCISRFYLYTVNIKRGSIMKASQFAKEFYVCLRETVKRCPHDAFKAIYNFYNKISGLEMVSKFKSVPYA</sequence>
<keyword evidence="4" id="KW-0325">Glycoprotein</keyword>
<gene>
    <name evidence="6" type="primary">AVEN_217275_1</name>
    <name evidence="6" type="ORF">NPIL_580601</name>
</gene>
<keyword evidence="7" id="KW-1185">Reference proteome</keyword>
<evidence type="ECO:0000256" key="3">
    <source>
        <dbReference type="ARBA" id="ARBA00022729"/>
    </source>
</evidence>
<accession>A0A8X6IT18</accession>
<reference evidence="6" key="1">
    <citation type="submission" date="2020-08" db="EMBL/GenBank/DDBJ databases">
        <title>Multicomponent nature underlies the extraordinary mechanical properties of spider dragline silk.</title>
        <authorList>
            <person name="Kono N."/>
            <person name="Nakamura H."/>
            <person name="Mori M."/>
            <person name="Yoshida Y."/>
            <person name="Ohtoshi R."/>
            <person name="Malay A.D."/>
            <person name="Moran D.A.P."/>
            <person name="Tomita M."/>
            <person name="Numata K."/>
            <person name="Arakawa K."/>
        </authorList>
    </citation>
    <scope>NUCLEOTIDE SEQUENCE</scope>
</reference>
<evidence type="ECO:0000313" key="7">
    <source>
        <dbReference type="Proteomes" id="UP000887013"/>
    </source>
</evidence>
<dbReference type="GO" id="GO:0005576">
    <property type="term" value="C:extracellular region"/>
    <property type="evidence" value="ECO:0007669"/>
    <property type="project" value="UniProtKB-SubCell"/>
</dbReference>
<keyword evidence="2" id="KW-0964">Secreted</keyword>
<dbReference type="Proteomes" id="UP000887013">
    <property type="component" value="Unassembled WGS sequence"/>
</dbReference>
<evidence type="ECO:0000256" key="1">
    <source>
        <dbReference type="ARBA" id="ARBA00004613"/>
    </source>
</evidence>
<proteinExistence type="predicted"/>
<feature type="domain" description="WxxW" evidence="5">
    <location>
        <begin position="1212"/>
        <end position="1276"/>
    </location>
</feature>
<evidence type="ECO:0000256" key="4">
    <source>
        <dbReference type="ARBA" id="ARBA00023180"/>
    </source>
</evidence>
<comment type="subcellular location">
    <subcellularLocation>
        <location evidence="1">Secreted</location>
    </subcellularLocation>
</comment>
<dbReference type="OrthoDB" id="6432773at2759"/>
<organism evidence="6 7">
    <name type="scientific">Nephila pilipes</name>
    <name type="common">Giant wood spider</name>
    <name type="synonym">Nephila maculata</name>
    <dbReference type="NCBI Taxonomy" id="299642"/>
    <lineage>
        <taxon>Eukaryota</taxon>
        <taxon>Metazoa</taxon>
        <taxon>Ecdysozoa</taxon>
        <taxon>Arthropoda</taxon>
        <taxon>Chelicerata</taxon>
        <taxon>Arachnida</taxon>
        <taxon>Araneae</taxon>
        <taxon>Araneomorphae</taxon>
        <taxon>Entelegynae</taxon>
        <taxon>Araneoidea</taxon>
        <taxon>Nephilidae</taxon>
        <taxon>Nephila</taxon>
    </lineage>
</organism>
<evidence type="ECO:0000313" key="6">
    <source>
        <dbReference type="EMBL" id="GFS59002.1"/>
    </source>
</evidence>
<feature type="domain" description="WxxW" evidence="5">
    <location>
        <begin position="564"/>
        <end position="629"/>
    </location>
</feature>
<keyword evidence="3" id="KW-0732">Signal</keyword>
<dbReference type="InterPro" id="IPR025155">
    <property type="entry name" value="WxxW_domain"/>
</dbReference>
<dbReference type="Pfam" id="PF13330">
    <property type="entry name" value="Mucin2_WxxW"/>
    <property type="match status" value="3"/>
</dbReference>
<protein>
    <recommendedName>
        <fullName evidence="5">WxxW domain-containing protein</fullName>
    </recommendedName>
</protein>